<feature type="region of interest" description="Disordered" evidence="1">
    <location>
        <begin position="72"/>
        <end position="135"/>
    </location>
</feature>
<dbReference type="EMBL" id="GBBM01007235">
    <property type="protein sequence ID" value="JAC28183.1"/>
    <property type="molecule type" value="mRNA"/>
</dbReference>
<feature type="signal peptide" evidence="2">
    <location>
        <begin position="1"/>
        <end position="18"/>
    </location>
</feature>
<organism evidence="3">
    <name type="scientific">Amblyomma triste</name>
    <name type="common">Neotropical tick</name>
    <dbReference type="NCBI Taxonomy" id="251400"/>
    <lineage>
        <taxon>Eukaryota</taxon>
        <taxon>Metazoa</taxon>
        <taxon>Ecdysozoa</taxon>
        <taxon>Arthropoda</taxon>
        <taxon>Chelicerata</taxon>
        <taxon>Arachnida</taxon>
        <taxon>Acari</taxon>
        <taxon>Parasitiformes</taxon>
        <taxon>Ixodida</taxon>
        <taxon>Ixodoidea</taxon>
        <taxon>Ixodidae</taxon>
        <taxon>Amblyomminae</taxon>
        <taxon>Amblyomma</taxon>
    </lineage>
</organism>
<keyword evidence="2" id="KW-0732">Signal</keyword>
<evidence type="ECO:0000256" key="1">
    <source>
        <dbReference type="SAM" id="MobiDB-lite"/>
    </source>
</evidence>
<feature type="chain" id="PRO_5001518279" evidence="2">
    <location>
        <begin position="19"/>
        <end position="225"/>
    </location>
</feature>
<accession>A0A023G5P2</accession>
<dbReference type="AlphaFoldDB" id="A0A023G5P2"/>
<protein>
    <submittedName>
        <fullName evidence="3">Putative secreted protein</fullName>
    </submittedName>
</protein>
<proteinExistence type="evidence at transcript level"/>
<evidence type="ECO:0000256" key="2">
    <source>
        <dbReference type="SAM" id="SignalP"/>
    </source>
</evidence>
<reference evidence="3" key="1">
    <citation type="submission" date="2014-03" db="EMBL/GenBank/DDBJ databases">
        <title>The sialotranscriptome of Amblyomma triste, Amblyomma parvum and Amblyomma cajennense ticks, uncovered by 454-based RNA-seq.</title>
        <authorList>
            <person name="Garcia G.R."/>
            <person name="Gardinassi L.G."/>
            <person name="Ribeiro J.M."/>
            <person name="Anatriello E."/>
            <person name="Ferreira B.R."/>
            <person name="Moreira H.N."/>
            <person name="Mafra C."/>
            <person name="Olegario M.M."/>
            <person name="Szabo P.J."/>
            <person name="Miranda-Santos I.K."/>
            <person name="Maruyama S.R."/>
        </authorList>
    </citation>
    <scope>NUCLEOTIDE SEQUENCE</scope>
    <source>
        <strain evidence="3">Mato Grasso do Sul</strain>
        <tissue evidence="3">Salivary glands</tissue>
    </source>
</reference>
<evidence type="ECO:0000313" key="3">
    <source>
        <dbReference type="EMBL" id="JAC28183.1"/>
    </source>
</evidence>
<name>A0A023G5P2_AMBTT</name>
<sequence length="225" mass="25248">MHLRGVMMSASILCVVFSAETKVIKDVHERQGTIWSEDDGMDSVDENADRYLIGGQTNWKNLSHYEGSMNNTDGGERNGFPGGRTHWEQLPSDEGGTHNVDGVGESSFTGGQNGWASLPPEEDGPNHIDSEEESVSQEYYEHTVKATTDEYGRRCHERLFARRNKRENVPVNCLYDCEDSRTGLLVRQQYEDQRPCICVSRIFAIWSVTVTTLFPGRALSAIQAL</sequence>